<dbReference type="Gene3D" id="2.40.37.10">
    <property type="entry name" value="Lyase, Ornithine Decarboxylase, Chain A, domain 1"/>
    <property type="match status" value="1"/>
</dbReference>
<dbReference type="EMBL" id="JAAGJP010000017">
    <property type="protein sequence ID" value="NDS68166.1"/>
    <property type="molecule type" value="Genomic_DNA"/>
</dbReference>
<reference evidence="8" key="2">
    <citation type="submission" date="2020-02" db="EMBL/GenBank/DDBJ databases">
        <title>Using affinity propagation clustering for identifying bacterial clades and subclades with whole-genome sequences of Francisella tularensis.</title>
        <authorList>
            <person name="Homeier-Bachmann T."/>
            <person name="Abdel-Glil M.Y."/>
            <person name="Hackbart A."/>
            <person name="Hotzel H."/>
            <person name="Tomaso H."/>
        </authorList>
    </citation>
    <scope>NUCLEOTIDE SEQUENCE</scope>
    <source>
        <strain evidence="8">15T0085</strain>
        <strain evidence="7">17T1429</strain>
    </source>
</reference>
<sequence>MSKLSDSKSVFSKLSNKQIETIIQRYASPCFIIDENALLERARLFQQAILNQYQNSIAAYSVKTQSLNTIIQKFYEVGFIPEVVSSDEFEQIQKLQLCDKSIIFNGPYKNDASLIKALQLNAMINCDHFDEILRIAKIAKKLNITAKIGLRVADNKTPQNWSRFGFALTDQQSNSDIFTTIDKIQQIANIQLAGLHCHIGTNIRDISRFTAMAKNIAELAETILTKYKLTLEWIDLGGGLAGISPTLSDKRLQPYNPFDLELYAATIIVPLKEYLNKTNDKTKLIFELGRSLVDYSVALLTTIVGTREQNEDFQSLITDAGIHTIPTISTYRHPIYHLKTDSYHKKTLLLGPSCMQHDFLHDDIFLPKLEYGDKLLIDGVGAYNISRNNEFIHLKPSVILIDKNHQYQVLRVRQTHQ</sequence>
<dbReference type="NCBIfam" id="NF041039">
    <property type="entry name" value="FslC"/>
    <property type="match status" value="1"/>
</dbReference>
<protein>
    <submittedName>
        <fullName evidence="8">Diaminopimelate decarboxylase</fullName>
    </submittedName>
</protein>
<keyword evidence="2 3" id="KW-0663">Pyridoxal phosphate</keyword>
<dbReference type="PANTHER" id="PTHR43727">
    <property type="entry name" value="DIAMINOPIMELATE DECARBOXYLASE"/>
    <property type="match status" value="1"/>
</dbReference>
<dbReference type="InterPro" id="IPR022643">
    <property type="entry name" value="De-COase2_C"/>
</dbReference>
<dbReference type="Pfam" id="PF00278">
    <property type="entry name" value="Orn_DAP_Arg_deC"/>
    <property type="match status" value="1"/>
</dbReference>
<dbReference type="InterPro" id="IPR000183">
    <property type="entry name" value="Orn/DAP/Arg_de-COase"/>
</dbReference>
<dbReference type="OMA" id="IPYFPGE"/>
<feature type="domain" description="Orn/DAP/Arg decarboxylase 2 C-terminal" evidence="5">
    <location>
        <begin position="295"/>
        <end position="381"/>
    </location>
</feature>
<gene>
    <name evidence="8" type="ORF">FWI86_03560</name>
    <name evidence="7" type="ORF">FWJ04_02120</name>
</gene>
<dbReference type="eggNOG" id="COG0019">
    <property type="taxonomic scope" value="Bacteria"/>
</dbReference>
<evidence type="ECO:0000256" key="2">
    <source>
        <dbReference type="ARBA" id="ARBA00022898"/>
    </source>
</evidence>
<evidence type="ECO:0000256" key="1">
    <source>
        <dbReference type="ARBA" id="ARBA00001933"/>
    </source>
</evidence>
<dbReference type="GO" id="GO:0008836">
    <property type="term" value="F:diaminopimelate decarboxylase activity"/>
    <property type="evidence" value="ECO:0007669"/>
    <property type="project" value="TreeGrafter"/>
</dbReference>
<comment type="similarity">
    <text evidence="4">Belongs to the Orn/Lys/Arg decarboxylase class-II family.</text>
</comment>
<accession>A0A0B3WLJ8</accession>
<dbReference type="SUPFAM" id="SSF50621">
    <property type="entry name" value="Alanine racemase C-terminal domain-like"/>
    <property type="match status" value="1"/>
</dbReference>
<dbReference type="KEGG" id="ftc:DA46_889"/>
<evidence type="ECO:0000259" key="6">
    <source>
        <dbReference type="Pfam" id="PF02784"/>
    </source>
</evidence>
<evidence type="ECO:0000256" key="3">
    <source>
        <dbReference type="PIRSR" id="PIRSR600183-50"/>
    </source>
</evidence>
<dbReference type="Gene3D" id="3.20.20.10">
    <property type="entry name" value="Alanine racemase"/>
    <property type="match status" value="1"/>
</dbReference>
<dbReference type="GO" id="GO:0009089">
    <property type="term" value="P:lysine biosynthetic process via diaminopimelate"/>
    <property type="evidence" value="ECO:0007669"/>
    <property type="project" value="TreeGrafter"/>
</dbReference>
<dbReference type="HOGENOM" id="CLU_026444_0_1_6"/>
<organism evidence="8">
    <name type="scientific">Francisella tularensis subsp. holarctica</name>
    <dbReference type="NCBI Taxonomy" id="119857"/>
    <lineage>
        <taxon>Bacteria</taxon>
        <taxon>Pseudomonadati</taxon>
        <taxon>Pseudomonadota</taxon>
        <taxon>Gammaproteobacteria</taxon>
        <taxon>Thiotrichales</taxon>
        <taxon>Francisellaceae</taxon>
        <taxon>Francisella</taxon>
    </lineage>
</organism>
<comment type="caution">
    <text evidence="8">The sequence shown here is derived from an EMBL/GenBank/DDBJ whole genome shotgun (WGS) entry which is preliminary data.</text>
</comment>
<dbReference type="InterPro" id="IPR029066">
    <property type="entry name" value="PLP-binding_barrel"/>
</dbReference>
<evidence type="ECO:0000256" key="4">
    <source>
        <dbReference type="RuleBase" id="RU003737"/>
    </source>
</evidence>
<evidence type="ECO:0000313" key="8">
    <source>
        <dbReference type="EMBL" id="NDS68166.1"/>
    </source>
</evidence>
<feature type="domain" description="Orn/DAP/Arg decarboxylase 2 N-terminal" evidence="6">
    <location>
        <begin position="48"/>
        <end position="293"/>
    </location>
</feature>
<dbReference type="PRINTS" id="PR01179">
    <property type="entry name" value="ODADCRBXLASE"/>
</dbReference>
<dbReference type="KEGG" id="ftv:CH67_105"/>
<dbReference type="RefSeq" id="WP_003017402.1">
    <property type="nucleotide sequence ID" value="NZ_AP023459.1"/>
</dbReference>
<feature type="active site" description="Proton donor" evidence="3">
    <location>
        <position position="354"/>
    </location>
</feature>
<dbReference type="AlphaFoldDB" id="A0A0B3WLJ8"/>
<feature type="modified residue" description="N6-(pyridoxal phosphate)lysine" evidence="3">
    <location>
        <position position="63"/>
    </location>
</feature>
<dbReference type="PANTHER" id="PTHR43727:SF2">
    <property type="entry name" value="GROUP IV DECARBOXYLASE"/>
    <property type="match status" value="1"/>
</dbReference>
<dbReference type="KEGG" id="ftz:CH68_1989"/>
<dbReference type="CDD" id="cd06841">
    <property type="entry name" value="PLPDE_III_MccE_like"/>
    <property type="match status" value="1"/>
</dbReference>
<evidence type="ECO:0000259" key="5">
    <source>
        <dbReference type="Pfam" id="PF00278"/>
    </source>
</evidence>
<reference evidence="8" key="1">
    <citation type="submission" date="2019-08" db="EMBL/GenBank/DDBJ databases">
        <authorList>
            <person name="Busch A."/>
        </authorList>
    </citation>
    <scope>NUCLEOTIDE SEQUENCE</scope>
    <source>
        <strain evidence="8">15T0085</strain>
        <strain evidence="7">17T1429</strain>
    </source>
</reference>
<dbReference type="Pfam" id="PF02784">
    <property type="entry name" value="Orn_Arg_deC_N"/>
    <property type="match status" value="1"/>
</dbReference>
<dbReference type="InterPro" id="IPR009006">
    <property type="entry name" value="Ala_racemase/Decarboxylase_C"/>
</dbReference>
<dbReference type="InterPro" id="IPR022644">
    <property type="entry name" value="De-COase2_N"/>
</dbReference>
<dbReference type="EMBL" id="JAAGKH010000010">
    <property type="protein sequence ID" value="NDR88515.1"/>
    <property type="molecule type" value="Genomic_DNA"/>
</dbReference>
<dbReference type="SUPFAM" id="SSF51419">
    <property type="entry name" value="PLP-binding barrel"/>
    <property type="match status" value="1"/>
</dbReference>
<name>A0A0B3WLJ8_FRATU</name>
<evidence type="ECO:0000313" key="7">
    <source>
        <dbReference type="EMBL" id="NDR88515.1"/>
    </source>
</evidence>
<comment type="cofactor">
    <cofactor evidence="1 3">
        <name>pyridoxal 5'-phosphate</name>
        <dbReference type="ChEBI" id="CHEBI:597326"/>
    </cofactor>
</comment>
<proteinExistence type="inferred from homology"/>